<reference evidence="8" key="1">
    <citation type="submission" date="2021-01" db="EMBL/GenBank/DDBJ databases">
        <title>Genome public.</title>
        <authorList>
            <person name="Liu C."/>
            <person name="Sun Q."/>
        </authorList>
    </citation>
    <scope>NUCLEOTIDE SEQUENCE [LARGE SCALE GENOMIC DNA]</scope>
    <source>
        <strain evidence="8">YIM B02505</strain>
    </source>
</reference>
<comment type="similarity">
    <text evidence="2">Belongs to the methyl-accepting chemotaxis (MCP) protein family.</text>
</comment>
<keyword evidence="8" id="KW-1185">Reference proteome</keyword>
<dbReference type="SUPFAM" id="SSF58104">
    <property type="entry name" value="Methyl-accepting chemotaxis protein (MCP) signaling domain"/>
    <property type="match status" value="1"/>
</dbReference>
<evidence type="ECO:0000259" key="5">
    <source>
        <dbReference type="PROSITE" id="PS50111"/>
    </source>
</evidence>
<dbReference type="InterPro" id="IPR024478">
    <property type="entry name" value="HlyB_4HB_MCP"/>
</dbReference>
<feature type="domain" description="Methyl-accepting transducer" evidence="5">
    <location>
        <begin position="278"/>
        <end position="542"/>
    </location>
</feature>
<keyword evidence="4" id="KW-1133">Transmembrane helix</keyword>
<keyword evidence="4" id="KW-0472">Membrane</keyword>
<protein>
    <submittedName>
        <fullName evidence="7">Methyl-accepting chemotaxis protein</fullName>
    </submittedName>
</protein>
<evidence type="ECO:0000259" key="6">
    <source>
        <dbReference type="PROSITE" id="PS50885"/>
    </source>
</evidence>
<feature type="transmembrane region" description="Helical" evidence="4">
    <location>
        <begin position="12"/>
        <end position="32"/>
    </location>
</feature>
<dbReference type="EMBL" id="JAENHN010000009">
    <property type="protein sequence ID" value="MBK1809646.1"/>
    <property type="molecule type" value="Genomic_DNA"/>
</dbReference>
<feature type="transmembrane region" description="Helical" evidence="4">
    <location>
        <begin position="186"/>
        <end position="206"/>
    </location>
</feature>
<dbReference type="PANTHER" id="PTHR32089">
    <property type="entry name" value="METHYL-ACCEPTING CHEMOTAXIS PROTEIN MCPB"/>
    <property type="match status" value="1"/>
</dbReference>
<organism evidence="7 8">
    <name type="scientific">Clostridium yunnanense</name>
    <dbReference type="NCBI Taxonomy" id="2800325"/>
    <lineage>
        <taxon>Bacteria</taxon>
        <taxon>Bacillati</taxon>
        <taxon>Bacillota</taxon>
        <taxon>Clostridia</taxon>
        <taxon>Eubacteriales</taxon>
        <taxon>Clostridiaceae</taxon>
        <taxon>Clostridium</taxon>
    </lineage>
</organism>
<dbReference type="PROSITE" id="PS50885">
    <property type="entry name" value="HAMP"/>
    <property type="match status" value="1"/>
</dbReference>
<evidence type="ECO:0000313" key="8">
    <source>
        <dbReference type="Proteomes" id="UP000596739"/>
    </source>
</evidence>
<dbReference type="PROSITE" id="PS50111">
    <property type="entry name" value="CHEMOTAXIS_TRANSDUC_2"/>
    <property type="match status" value="1"/>
</dbReference>
<comment type="caution">
    <text evidence="7">The sequence shown here is derived from an EMBL/GenBank/DDBJ whole genome shotgun (WGS) entry which is preliminary data.</text>
</comment>
<dbReference type="SMART" id="SM00304">
    <property type="entry name" value="HAMP"/>
    <property type="match status" value="1"/>
</dbReference>
<feature type="domain" description="HAMP" evidence="6">
    <location>
        <begin position="207"/>
        <end position="259"/>
    </location>
</feature>
<dbReference type="Pfam" id="PF00015">
    <property type="entry name" value="MCPsignal"/>
    <property type="match status" value="1"/>
</dbReference>
<dbReference type="PANTHER" id="PTHR32089:SF112">
    <property type="entry name" value="LYSOZYME-LIKE PROTEIN-RELATED"/>
    <property type="match status" value="1"/>
</dbReference>
<sequence>MNGLKKVKISTMVVVISALALISTLIIGILAMSNMSRINKNLGNMYKGDLQTTYYVAQIRANFLNVRLNATSVSSKFNEQDNNLIKSYDKIVQDNLSLYEKNAVNSEEINSIAEFKGYYTEYINLWNNNVDNLRGGGKLSSKDASRFGELGDKIGSNLEKTMEIHQKVAQNVYNDSNIIYTNSYKMFLTILVTIFILLSAISIIIIKNIASSSKDMIDKIQKIAAGDFTVDIKSYGKNEFDMIKRSLNNMLNDISNTLKGFVDNSKTIDIQTESLSAVAEEMYATTADITNSITEIASSTNDQAIGLTGIDKSITKFNEDLDSILLSIGDVDNNSREVVLLADTSSEGMNGMVDSINKVSVSLSKFISRLYGLGDSINHINEITSLINAIADQTNLLALNAAIEAARAGEAGKGFAVVAEEIRKLAEQSKNSSGEINSIVNSISSDTKNLIDSSDVMNSELSNQLAGINSSADSFKKILEEISNVIPQIESIAKSADNVKAEKNAIVKGIGDSSQSAEGIASSSQVIAASSEEINASSEEIATAAQTLSAMTKDMVSSIDKFKLR</sequence>
<gene>
    <name evidence="7" type="ORF">JHL18_03200</name>
</gene>
<dbReference type="Proteomes" id="UP000596739">
    <property type="component" value="Unassembled WGS sequence"/>
</dbReference>
<accession>A0ABS1EJV6</accession>
<proteinExistence type="inferred from homology"/>
<evidence type="ECO:0000256" key="1">
    <source>
        <dbReference type="ARBA" id="ARBA00023224"/>
    </source>
</evidence>
<keyword evidence="1 3" id="KW-0807">Transducer</keyword>
<evidence type="ECO:0000256" key="3">
    <source>
        <dbReference type="PROSITE-ProRule" id="PRU00284"/>
    </source>
</evidence>
<dbReference type="PRINTS" id="PR00260">
    <property type="entry name" value="CHEMTRNSDUCR"/>
</dbReference>
<dbReference type="InterPro" id="IPR004090">
    <property type="entry name" value="Chemotax_Me-accpt_rcpt"/>
</dbReference>
<dbReference type="Pfam" id="PF12729">
    <property type="entry name" value="4HB_MCP_1"/>
    <property type="match status" value="1"/>
</dbReference>
<evidence type="ECO:0000256" key="4">
    <source>
        <dbReference type="SAM" id="Phobius"/>
    </source>
</evidence>
<dbReference type="InterPro" id="IPR004089">
    <property type="entry name" value="MCPsignal_dom"/>
</dbReference>
<dbReference type="InterPro" id="IPR003660">
    <property type="entry name" value="HAMP_dom"/>
</dbReference>
<name>A0ABS1EJV6_9CLOT</name>
<dbReference type="RefSeq" id="WP_200266191.1">
    <property type="nucleotide sequence ID" value="NZ_JAENHN010000009.1"/>
</dbReference>
<dbReference type="SMART" id="SM00283">
    <property type="entry name" value="MA"/>
    <property type="match status" value="1"/>
</dbReference>
<dbReference type="CDD" id="cd06225">
    <property type="entry name" value="HAMP"/>
    <property type="match status" value="1"/>
</dbReference>
<keyword evidence="4" id="KW-0812">Transmembrane</keyword>
<evidence type="ECO:0000313" key="7">
    <source>
        <dbReference type="EMBL" id="MBK1809646.1"/>
    </source>
</evidence>
<dbReference type="Gene3D" id="1.10.287.950">
    <property type="entry name" value="Methyl-accepting chemotaxis protein"/>
    <property type="match status" value="1"/>
</dbReference>
<dbReference type="Pfam" id="PF00672">
    <property type="entry name" value="HAMP"/>
    <property type="match status" value="1"/>
</dbReference>
<evidence type="ECO:0000256" key="2">
    <source>
        <dbReference type="ARBA" id="ARBA00029447"/>
    </source>
</evidence>